<dbReference type="PANTHER" id="PTHR12830">
    <property type="entry name" value="ANAPHASE-PROMOTING COMPLEX SUBUNIT 5"/>
    <property type="match status" value="1"/>
</dbReference>
<evidence type="ECO:0000256" key="7">
    <source>
        <dbReference type="SAM" id="Phobius"/>
    </source>
</evidence>
<evidence type="ECO:0000256" key="4">
    <source>
        <dbReference type="ARBA" id="ARBA00022776"/>
    </source>
</evidence>
<dbReference type="OMA" id="WISEHNI"/>
<gene>
    <name evidence="9" type="primary">ABSGL_01898.1 scaffold 2540</name>
</gene>
<dbReference type="Pfam" id="PF12862">
    <property type="entry name" value="ANAPC5"/>
    <property type="match status" value="1"/>
</dbReference>
<dbReference type="EMBL" id="LT551144">
    <property type="protein sequence ID" value="SAL96485.1"/>
    <property type="molecule type" value="Genomic_DNA"/>
</dbReference>
<keyword evidence="7" id="KW-1133">Transmembrane helix</keyword>
<keyword evidence="7" id="KW-0812">Transmembrane</keyword>
<evidence type="ECO:0000256" key="3">
    <source>
        <dbReference type="ARBA" id="ARBA00022618"/>
    </source>
</evidence>
<sequence>MKRSLDIDNSKRTGPIIRTRFITPFKIVLLYLIYEFCGFQMFPHRIIPQAVIYLVEQVLQNRNADKEPLLQDIFDVLLTFEEPPNNQSMVDSLRNKLLGIQDPDSLFQFMYCKWQVEGSYRHYGRENGRGKGQAQTGTDIAVLDGASIFGLYVRRCRIEYFQSSVQQITEIFEIYRAYVTQAMDDRQLEKMVMDGKNNGHCFSNRTCIMNSKRVKWMGGGDGDSLIRSRSFNIKDPVDLDPSYQLGGWVSDNQMDHFLTRQAEMIEKTGTSDIPPALLHQYLDYLQKNAPDIGKIYQVRFLNYIRTGEYEGAVSNLHRFFDYCFLYKGTPMYQYALLNLGVLEAKFGHSRASLYALEDAVNVAREYHDDDCLNEIQRQSKQQTKTGREAGICGRY</sequence>
<protein>
    <recommendedName>
        <fullName evidence="2">Anaphase-promoting complex subunit 5</fullName>
    </recommendedName>
</protein>
<keyword evidence="6" id="KW-0131">Cell cycle</keyword>
<comment type="similarity">
    <text evidence="1">Belongs to the APC5 family.</text>
</comment>
<keyword evidence="10" id="KW-1185">Reference proteome</keyword>
<dbReference type="AlphaFoldDB" id="A0A163J0S3"/>
<dbReference type="GO" id="GO:0031145">
    <property type="term" value="P:anaphase-promoting complex-dependent catabolic process"/>
    <property type="evidence" value="ECO:0007669"/>
    <property type="project" value="TreeGrafter"/>
</dbReference>
<evidence type="ECO:0000256" key="1">
    <source>
        <dbReference type="ARBA" id="ARBA00007450"/>
    </source>
</evidence>
<reference evidence="9" key="1">
    <citation type="submission" date="2016-04" db="EMBL/GenBank/DDBJ databases">
        <authorList>
            <person name="Evans L.H."/>
            <person name="Alamgir A."/>
            <person name="Owens N."/>
            <person name="Weber N.D."/>
            <person name="Virtaneva K."/>
            <person name="Barbian K."/>
            <person name="Babar A."/>
            <person name="Rosenke K."/>
        </authorList>
    </citation>
    <scope>NUCLEOTIDE SEQUENCE [LARGE SCALE GENOMIC DNA]</scope>
    <source>
        <strain evidence="9">CBS 101.48</strain>
    </source>
</reference>
<dbReference type="OrthoDB" id="2504561at2759"/>
<keyword evidence="5" id="KW-0833">Ubl conjugation pathway</keyword>
<dbReference type="GO" id="GO:0045842">
    <property type="term" value="P:positive regulation of mitotic metaphase/anaphase transition"/>
    <property type="evidence" value="ECO:0007669"/>
    <property type="project" value="TreeGrafter"/>
</dbReference>
<feature type="transmembrane region" description="Helical" evidence="7">
    <location>
        <begin position="21"/>
        <end position="42"/>
    </location>
</feature>
<dbReference type="InterPro" id="IPR037679">
    <property type="entry name" value="Apc5"/>
</dbReference>
<dbReference type="PANTHER" id="PTHR12830:SF9">
    <property type="entry name" value="ANAPHASE-PROMOTING COMPLEX SUBUNIT 5"/>
    <property type="match status" value="1"/>
</dbReference>
<organism evidence="9">
    <name type="scientific">Absidia glauca</name>
    <name type="common">Pin mould</name>
    <dbReference type="NCBI Taxonomy" id="4829"/>
    <lineage>
        <taxon>Eukaryota</taxon>
        <taxon>Fungi</taxon>
        <taxon>Fungi incertae sedis</taxon>
        <taxon>Mucoromycota</taxon>
        <taxon>Mucoromycotina</taxon>
        <taxon>Mucoromycetes</taxon>
        <taxon>Mucorales</taxon>
        <taxon>Cunninghamellaceae</taxon>
        <taxon>Absidia</taxon>
    </lineage>
</organism>
<feature type="domain" description="Anaphase-promoting complex subunit 5" evidence="8">
    <location>
        <begin position="296"/>
        <end position="375"/>
    </location>
</feature>
<evidence type="ECO:0000256" key="5">
    <source>
        <dbReference type="ARBA" id="ARBA00022786"/>
    </source>
</evidence>
<name>A0A163J0S3_ABSGL</name>
<evidence type="ECO:0000256" key="6">
    <source>
        <dbReference type="ARBA" id="ARBA00023306"/>
    </source>
</evidence>
<dbReference type="InParanoid" id="A0A163J0S3"/>
<proteinExistence type="inferred from homology"/>
<dbReference type="GO" id="GO:0070979">
    <property type="term" value="P:protein K11-linked ubiquitination"/>
    <property type="evidence" value="ECO:0007669"/>
    <property type="project" value="TreeGrafter"/>
</dbReference>
<dbReference type="STRING" id="4829.A0A163J0S3"/>
<dbReference type="InterPro" id="IPR026000">
    <property type="entry name" value="Apc5_dom"/>
</dbReference>
<evidence type="ECO:0000256" key="2">
    <source>
        <dbReference type="ARBA" id="ARBA00016066"/>
    </source>
</evidence>
<dbReference type="GO" id="GO:0005680">
    <property type="term" value="C:anaphase-promoting complex"/>
    <property type="evidence" value="ECO:0007669"/>
    <property type="project" value="InterPro"/>
</dbReference>
<keyword evidence="4" id="KW-0498">Mitosis</keyword>
<dbReference type="GO" id="GO:0051301">
    <property type="term" value="P:cell division"/>
    <property type="evidence" value="ECO:0007669"/>
    <property type="project" value="UniProtKB-KW"/>
</dbReference>
<keyword evidence="3" id="KW-0132">Cell division</keyword>
<evidence type="ECO:0000313" key="10">
    <source>
        <dbReference type="Proteomes" id="UP000078561"/>
    </source>
</evidence>
<evidence type="ECO:0000313" key="9">
    <source>
        <dbReference type="EMBL" id="SAL96485.1"/>
    </source>
</evidence>
<keyword evidence="7" id="KW-0472">Membrane</keyword>
<dbReference type="Proteomes" id="UP000078561">
    <property type="component" value="Unassembled WGS sequence"/>
</dbReference>
<accession>A0A163J0S3</accession>
<evidence type="ECO:0000259" key="8">
    <source>
        <dbReference type="Pfam" id="PF12862"/>
    </source>
</evidence>